<comment type="caution">
    <text evidence="1">The sequence shown here is derived from an EMBL/GenBank/DDBJ whole genome shotgun (WGS) entry which is preliminary data.</text>
</comment>
<dbReference type="Pfam" id="PF10604">
    <property type="entry name" value="Polyketide_cyc2"/>
    <property type="match status" value="1"/>
</dbReference>
<organism evidence="1 2">
    <name type="scientific">Saccharothrix xinjiangensis</name>
    <dbReference type="NCBI Taxonomy" id="204798"/>
    <lineage>
        <taxon>Bacteria</taxon>
        <taxon>Bacillati</taxon>
        <taxon>Actinomycetota</taxon>
        <taxon>Actinomycetes</taxon>
        <taxon>Pseudonocardiales</taxon>
        <taxon>Pseudonocardiaceae</taxon>
        <taxon>Saccharothrix</taxon>
    </lineage>
</organism>
<dbReference type="Gene3D" id="3.30.530.20">
    <property type="match status" value="1"/>
</dbReference>
<accession>A0ABV9XXQ2</accession>
<dbReference type="InterPro" id="IPR019587">
    <property type="entry name" value="Polyketide_cyclase/dehydratase"/>
</dbReference>
<evidence type="ECO:0000313" key="2">
    <source>
        <dbReference type="Proteomes" id="UP001595833"/>
    </source>
</evidence>
<dbReference type="Proteomes" id="UP001595833">
    <property type="component" value="Unassembled WGS sequence"/>
</dbReference>
<dbReference type="SUPFAM" id="SSF55961">
    <property type="entry name" value="Bet v1-like"/>
    <property type="match status" value="1"/>
</dbReference>
<gene>
    <name evidence="1" type="ORF">ACFPFM_09605</name>
</gene>
<name>A0ABV9XXQ2_9PSEU</name>
<evidence type="ECO:0000313" key="1">
    <source>
        <dbReference type="EMBL" id="MFC5054010.1"/>
    </source>
</evidence>
<sequence length="164" mass="18830">MPRLEPVDEEFFTTAPQRRSHVLDLPVSPERVWRGLTASNPLWWCRLLTVEYASPRPFGVGAVRRAAVLGVLRLHERAFRWEEGRRQSFRADSANLPLFRRFAEDHLLEPVAGGCRFTWTFAWEPAGRRHLVERTAAVCSALAADTRRHFDGRPVTGRRSIEQG</sequence>
<keyword evidence="2" id="KW-1185">Reference proteome</keyword>
<dbReference type="RefSeq" id="WP_344036885.1">
    <property type="nucleotide sequence ID" value="NZ_BAAAKE010000005.1"/>
</dbReference>
<reference evidence="2" key="1">
    <citation type="journal article" date="2019" name="Int. J. Syst. Evol. Microbiol.">
        <title>The Global Catalogue of Microorganisms (GCM) 10K type strain sequencing project: providing services to taxonomists for standard genome sequencing and annotation.</title>
        <authorList>
            <consortium name="The Broad Institute Genomics Platform"/>
            <consortium name="The Broad Institute Genome Sequencing Center for Infectious Disease"/>
            <person name="Wu L."/>
            <person name="Ma J."/>
        </authorList>
    </citation>
    <scope>NUCLEOTIDE SEQUENCE [LARGE SCALE GENOMIC DNA]</scope>
    <source>
        <strain evidence="2">KCTC 12848</strain>
    </source>
</reference>
<proteinExistence type="predicted"/>
<dbReference type="EMBL" id="JBHSJB010000007">
    <property type="protein sequence ID" value="MFC5054010.1"/>
    <property type="molecule type" value="Genomic_DNA"/>
</dbReference>
<protein>
    <submittedName>
        <fullName evidence="1">SRPBCC family protein</fullName>
    </submittedName>
</protein>
<dbReference type="InterPro" id="IPR023393">
    <property type="entry name" value="START-like_dom_sf"/>
</dbReference>